<dbReference type="RefSeq" id="WP_158205564.1">
    <property type="nucleotide sequence ID" value="NZ_WSZK01000028.1"/>
</dbReference>
<keyword evidence="1" id="KW-0472">Membrane</keyword>
<accession>A0A6B0GLY7</accession>
<keyword evidence="1" id="KW-0812">Transmembrane</keyword>
<protein>
    <submittedName>
        <fullName evidence="2">Uncharacterized protein</fullName>
    </submittedName>
</protein>
<comment type="caution">
    <text evidence="2">The sequence shown here is derived from an EMBL/GenBank/DDBJ whole genome shotgun (WGS) entry which is preliminary data.</text>
</comment>
<dbReference type="EMBL" id="WSZK01000028">
    <property type="protein sequence ID" value="MWG35896.1"/>
    <property type="molecule type" value="Genomic_DNA"/>
</dbReference>
<feature type="transmembrane region" description="Helical" evidence="1">
    <location>
        <begin position="140"/>
        <end position="159"/>
    </location>
</feature>
<gene>
    <name evidence="2" type="ORF">GQS65_15625</name>
</gene>
<dbReference type="AlphaFoldDB" id="A0A6B0GLY7"/>
<organism evidence="2 3">
    <name type="scientific">Halomarina oriensis</name>
    <dbReference type="NCBI Taxonomy" id="671145"/>
    <lineage>
        <taxon>Archaea</taxon>
        <taxon>Methanobacteriati</taxon>
        <taxon>Methanobacteriota</taxon>
        <taxon>Stenosarchaea group</taxon>
        <taxon>Halobacteria</taxon>
        <taxon>Halobacteriales</taxon>
        <taxon>Natronomonadaceae</taxon>
        <taxon>Halomarina</taxon>
    </lineage>
</organism>
<dbReference type="Proteomes" id="UP000451471">
    <property type="component" value="Unassembled WGS sequence"/>
</dbReference>
<reference evidence="2 3" key="1">
    <citation type="submission" date="2019-12" db="EMBL/GenBank/DDBJ databases">
        <title>Halocatena pleomorpha gen. nov. sp. nov., an extremely halophilic archaeon of family Halobacteriaceae isolated from saltpan soil.</title>
        <authorList>
            <person name="Pal Y."/>
            <person name="Verma A."/>
            <person name="Krishnamurthi S."/>
            <person name="Kumar P."/>
        </authorList>
    </citation>
    <scope>NUCLEOTIDE SEQUENCE [LARGE SCALE GENOMIC DNA]</scope>
    <source>
        <strain evidence="2 3">JCM 16495</strain>
    </source>
</reference>
<keyword evidence="3" id="KW-1185">Reference proteome</keyword>
<evidence type="ECO:0000313" key="2">
    <source>
        <dbReference type="EMBL" id="MWG35896.1"/>
    </source>
</evidence>
<evidence type="ECO:0000313" key="3">
    <source>
        <dbReference type="Proteomes" id="UP000451471"/>
    </source>
</evidence>
<proteinExistence type="predicted"/>
<evidence type="ECO:0000256" key="1">
    <source>
        <dbReference type="SAM" id="Phobius"/>
    </source>
</evidence>
<feature type="transmembrane region" description="Helical" evidence="1">
    <location>
        <begin position="75"/>
        <end position="96"/>
    </location>
</feature>
<keyword evidence="1" id="KW-1133">Transmembrane helix</keyword>
<name>A0A6B0GLY7_9EURY</name>
<sequence>MVSPPIPESAVDDRAHVRDEADLDEDGGSSWWRSMMRNALLLSGMCGFTIVVLVVGVFPSLLYEEGYIGLEAYEQMAALASTLPMFGVFVASYIAVRAIERLNEDMPVLTRWTRRVFGLLIAAFLVENILRTGFETEQARVVYRYLTGSFAVLALLAGFGDDVEQFASRLIRWLRPHQPTETEAGD</sequence>
<feature type="transmembrane region" description="Helical" evidence="1">
    <location>
        <begin position="39"/>
        <end position="63"/>
    </location>
</feature>